<dbReference type="EMBL" id="CM018212">
    <property type="protein sequence ID" value="KAB2059380.1"/>
    <property type="molecule type" value="Genomic_DNA"/>
</dbReference>
<protein>
    <submittedName>
        <fullName evidence="1">Uncharacterized protein</fullName>
    </submittedName>
</protein>
<feature type="non-terminal residue" evidence="1">
    <location>
        <position position="80"/>
    </location>
</feature>
<sequence>ICKSRSTNCSRIAPTPVEISQLQNVSKPWIIKKSGILYFQDLISYSNETRNHKKVGFLAMGFVIAHFQYTRASNSLKGLS</sequence>
<accession>A0A5J5TUC8</accession>
<dbReference type="Proteomes" id="UP000327439">
    <property type="component" value="Chromosome A11"/>
</dbReference>
<name>A0A5J5TUC8_GOSBA</name>
<dbReference type="OrthoDB" id="1307012at2759"/>
<dbReference type="AlphaFoldDB" id="A0A5J5TUC8"/>
<keyword evidence="2" id="KW-1185">Reference proteome</keyword>
<reference evidence="2" key="1">
    <citation type="journal article" date="2020" name="Nat. Genet.">
        <title>Genomic diversifications of five Gossypium allopolyploid species and their impact on cotton improvement.</title>
        <authorList>
            <person name="Chen Z.J."/>
            <person name="Sreedasyam A."/>
            <person name="Ando A."/>
            <person name="Song Q."/>
            <person name="De Santiago L.M."/>
            <person name="Hulse-Kemp A.M."/>
            <person name="Ding M."/>
            <person name="Ye W."/>
            <person name="Kirkbride R.C."/>
            <person name="Jenkins J."/>
            <person name="Plott C."/>
            <person name="Lovell J."/>
            <person name="Lin Y.M."/>
            <person name="Vaughn R."/>
            <person name="Liu B."/>
            <person name="Simpson S."/>
            <person name="Scheffler B.E."/>
            <person name="Wen L."/>
            <person name="Saski C.A."/>
            <person name="Grover C.E."/>
            <person name="Hu G."/>
            <person name="Conover J.L."/>
            <person name="Carlson J.W."/>
            <person name="Shu S."/>
            <person name="Boston L.B."/>
            <person name="Williams M."/>
            <person name="Peterson D.G."/>
            <person name="McGee K."/>
            <person name="Jones D.C."/>
            <person name="Wendel J.F."/>
            <person name="Stelly D.M."/>
            <person name="Grimwood J."/>
            <person name="Schmutz J."/>
        </authorList>
    </citation>
    <scope>NUCLEOTIDE SEQUENCE [LARGE SCALE GENOMIC DNA]</scope>
    <source>
        <strain evidence="2">cv. 3-79</strain>
    </source>
</reference>
<proteinExistence type="predicted"/>
<evidence type="ECO:0000313" key="1">
    <source>
        <dbReference type="EMBL" id="KAB2059380.1"/>
    </source>
</evidence>
<evidence type="ECO:0000313" key="2">
    <source>
        <dbReference type="Proteomes" id="UP000327439"/>
    </source>
</evidence>
<organism evidence="1 2">
    <name type="scientific">Gossypium barbadense</name>
    <name type="common">Sea Island cotton</name>
    <name type="synonym">Hibiscus barbadensis</name>
    <dbReference type="NCBI Taxonomy" id="3634"/>
    <lineage>
        <taxon>Eukaryota</taxon>
        <taxon>Viridiplantae</taxon>
        <taxon>Streptophyta</taxon>
        <taxon>Embryophyta</taxon>
        <taxon>Tracheophyta</taxon>
        <taxon>Spermatophyta</taxon>
        <taxon>Magnoliopsida</taxon>
        <taxon>eudicotyledons</taxon>
        <taxon>Gunneridae</taxon>
        <taxon>Pentapetalae</taxon>
        <taxon>rosids</taxon>
        <taxon>malvids</taxon>
        <taxon>Malvales</taxon>
        <taxon>Malvaceae</taxon>
        <taxon>Malvoideae</taxon>
        <taxon>Gossypium</taxon>
    </lineage>
</organism>
<feature type="non-terminal residue" evidence="1">
    <location>
        <position position="1"/>
    </location>
</feature>
<gene>
    <name evidence="1" type="ORF">ES319_A11G298500v1</name>
</gene>